<feature type="chain" id="PRO_5043560058" description="Calcineurin-like phosphoesterase domain-containing protein" evidence="1">
    <location>
        <begin position="20"/>
        <end position="355"/>
    </location>
</feature>
<evidence type="ECO:0000313" key="2">
    <source>
        <dbReference type="EMBL" id="XBH18567.1"/>
    </source>
</evidence>
<dbReference type="RefSeq" id="WP_348263791.1">
    <property type="nucleotide sequence ID" value="NZ_CP121196.1"/>
</dbReference>
<sequence length="355" mass="39920">MFQPLMMRFLPSVFVFLTATSVCQTSGANWSFAVSGDSRNCGDFVMPAIAAATKAENDAFYWHLGDFRWMSQPDQDLVSMLPVSKELSIDEYHRIAWDDFLAHQIPPFGKMPVFVGRGNHETVPPMTREGYVAKFGMFLDRPEIAEQRKADGAGAGPVGPWYHWTHEGVDFITLDNASKEEFSDAQLKWLRGVLDRDLAPGSGVRAIVAGMHEALPHSTGSEHAMDDWDLGERTGDKVYTWFYDAQAAGKHVYLIASHSHYYSPDIFDTYYWKQYSNRVVPGLIIGSAGARRYSLPKTAKPGAKTHIYGYVQGQVRADGEIDFRLHELAEEDLIKNRWPNASLDAIHECYVNNAE</sequence>
<evidence type="ECO:0000256" key="1">
    <source>
        <dbReference type="SAM" id="SignalP"/>
    </source>
</evidence>
<gene>
    <name evidence="2" type="ORF">P8935_04335</name>
</gene>
<organism evidence="2">
    <name type="scientific">Telmatobacter sp. DSM 110680</name>
    <dbReference type="NCBI Taxonomy" id="3036704"/>
    <lineage>
        <taxon>Bacteria</taxon>
        <taxon>Pseudomonadati</taxon>
        <taxon>Acidobacteriota</taxon>
        <taxon>Terriglobia</taxon>
        <taxon>Terriglobales</taxon>
        <taxon>Acidobacteriaceae</taxon>
        <taxon>Telmatobacter</taxon>
    </lineage>
</organism>
<dbReference type="InterPro" id="IPR029052">
    <property type="entry name" value="Metallo-depent_PP-like"/>
</dbReference>
<proteinExistence type="predicted"/>
<keyword evidence="1" id="KW-0732">Signal</keyword>
<name>A0AAU7DMN9_9BACT</name>
<protein>
    <recommendedName>
        <fullName evidence="3">Calcineurin-like phosphoesterase domain-containing protein</fullName>
    </recommendedName>
</protein>
<dbReference type="EMBL" id="CP121196">
    <property type="protein sequence ID" value="XBH18567.1"/>
    <property type="molecule type" value="Genomic_DNA"/>
</dbReference>
<dbReference type="AlphaFoldDB" id="A0AAU7DMN9"/>
<dbReference type="SUPFAM" id="SSF56300">
    <property type="entry name" value="Metallo-dependent phosphatases"/>
    <property type="match status" value="1"/>
</dbReference>
<dbReference type="Gene3D" id="3.60.21.10">
    <property type="match status" value="1"/>
</dbReference>
<reference evidence="2" key="1">
    <citation type="submission" date="2023-03" db="EMBL/GenBank/DDBJ databases">
        <title>Edaphobacter sp.</title>
        <authorList>
            <person name="Huber K.J."/>
            <person name="Papendorf J."/>
            <person name="Pilke C."/>
            <person name="Bunk B."/>
            <person name="Sproeer C."/>
            <person name="Pester M."/>
        </authorList>
    </citation>
    <scope>NUCLEOTIDE SEQUENCE</scope>
    <source>
        <strain evidence="2">DSM 110680</strain>
    </source>
</reference>
<feature type="signal peptide" evidence="1">
    <location>
        <begin position="1"/>
        <end position="19"/>
    </location>
</feature>
<evidence type="ECO:0008006" key="3">
    <source>
        <dbReference type="Google" id="ProtNLM"/>
    </source>
</evidence>
<accession>A0AAU7DMN9</accession>